<dbReference type="Proteomes" id="UP000427769">
    <property type="component" value="Chromosome"/>
</dbReference>
<dbReference type="AlphaFoldDB" id="A0A5K7ZBM4"/>
<proteinExistence type="predicted"/>
<feature type="transmembrane region" description="Helical" evidence="1">
    <location>
        <begin position="33"/>
        <end position="53"/>
    </location>
</feature>
<evidence type="ECO:0000313" key="3">
    <source>
        <dbReference type="Proteomes" id="UP000427769"/>
    </source>
</evidence>
<keyword evidence="1" id="KW-1133">Transmembrane helix</keyword>
<name>A0A5K7ZBM4_9BACT</name>
<protein>
    <submittedName>
        <fullName evidence="2">Uncharacterized protein</fullName>
    </submittedName>
</protein>
<gene>
    <name evidence="2" type="ORF">DSCW_45480</name>
</gene>
<reference evidence="2 3" key="1">
    <citation type="submission" date="2019-11" db="EMBL/GenBank/DDBJ databases">
        <title>Comparative genomics of hydrocarbon-degrading Desulfosarcina strains.</title>
        <authorList>
            <person name="Watanabe M."/>
            <person name="Kojima H."/>
            <person name="Fukui M."/>
        </authorList>
    </citation>
    <scope>NUCLEOTIDE SEQUENCE [LARGE SCALE GENOMIC DNA]</scope>
    <source>
        <strain evidence="2 3">PP31</strain>
    </source>
</reference>
<organism evidence="2 3">
    <name type="scientific">Desulfosarcina widdelii</name>
    <dbReference type="NCBI Taxonomy" id="947919"/>
    <lineage>
        <taxon>Bacteria</taxon>
        <taxon>Pseudomonadati</taxon>
        <taxon>Thermodesulfobacteriota</taxon>
        <taxon>Desulfobacteria</taxon>
        <taxon>Desulfobacterales</taxon>
        <taxon>Desulfosarcinaceae</taxon>
        <taxon>Desulfosarcina</taxon>
    </lineage>
</organism>
<evidence type="ECO:0000256" key="1">
    <source>
        <dbReference type="SAM" id="Phobius"/>
    </source>
</evidence>
<sequence>MPGRATHLPVLMPGTIPVFTGNAGMGNSAGSSMLTVLFTGICVAYCIPVLFVIDAVRI</sequence>
<keyword evidence="1" id="KW-0472">Membrane</keyword>
<keyword evidence="3" id="KW-1185">Reference proteome</keyword>
<evidence type="ECO:0000313" key="2">
    <source>
        <dbReference type="EMBL" id="BBO77131.1"/>
    </source>
</evidence>
<accession>A0A5K7ZBM4</accession>
<dbReference type="EMBL" id="AP021875">
    <property type="protein sequence ID" value="BBO77131.1"/>
    <property type="molecule type" value="Genomic_DNA"/>
</dbReference>
<dbReference type="KEGG" id="dwd:DSCW_45480"/>
<keyword evidence="1" id="KW-0812">Transmembrane</keyword>